<dbReference type="SUPFAM" id="SSF52540">
    <property type="entry name" value="P-loop containing nucleoside triphosphate hydrolases"/>
    <property type="match status" value="1"/>
</dbReference>
<name>A0A4P9ZSV7_9FUNG</name>
<protein>
    <recommendedName>
        <fullName evidence="3 7">Origin recognition complex subunit 4</fullName>
    </recommendedName>
</protein>
<evidence type="ECO:0000256" key="1">
    <source>
        <dbReference type="ARBA" id="ARBA00004123"/>
    </source>
</evidence>
<keyword evidence="4 7" id="KW-0235">DNA replication</keyword>
<dbReference type="AlphaFoldDB" id="A0A4P9ZSV7"/>
<comment type="subcellular location">
    <subcellularLocation>
        <location evidence="1 7">Nucleus</location>
    </subcellularLocation>
</comment>
<dbReference type="InterPro" id="IPR016527">
    <property type="entry name" value="ORC4"/>
</dbReference>
<keyword evidence="10" id="KW-1185">Reference proteome</keyword>
<evidence type="ECO:0000256" key="2">
    <source>
        <dbReference type="ARBA" id="ARBA00005334"/>
    </source>
</evidence>
<sequence>MLTSELIYCQPVLNPSLTDVTGTNVNIISKVLSLVEKTVIQSESNSALIVGQRGSGKSAIVKQALQMVSEQNHPFKVIHLNGLIHTDDRSSLREIALQLDSGSSGRASLRTFAETLLHLLAVLQGGDRTGTPLIFILDEFDLFTQHPKQTLLYTLFDLVQSQPQPMAVFGITPRLDAVELLEKRVKSRFSHRQISVYPPAQFKSYLQVARNALEVGIHDSRNRKIASTPYRTDFNAVVSQLFEHSDFVRLLRRQFDFFRDISSLHRILIPMVAALDADSPYLRLDIFQASVADQLVDMKIETIQDISLLELCLIIAMKQYLDQGIIKFNFEMVYDEYKTLMGRSGSVSGSGMKLYKKAVALKAFEHLLALELIRPLESGGNLENDPHLRASSSIMSTAGGGSRLASSNILKEFTMVQLLLEPSHIEEAVLKYPDCPPLVAHWGTNAL</sequence>
<keyword evidence="5 7" id="KW-0238">DNA-binding</keyword>
<reference evidence="10" key="1">
    <citation type="journal article" date="2018" name="Nat. Microbiol.">
        <title>Leveraging single-cell genomics to expand the fungal tree of life.</title>
        <authorList>
            <person name="Ahrendt S.R."/>
            <person name="Quandt C.A."/>
            <person name="Ciobanu D."/>
            <person name="Clum A."/>
            <person name="Salamov A."/>
            <person name="Andreopoulos B."/>
            <person name="Cheng J.F."/>
            <person name="Woyke T."/>
            <person name="Pelin A."/>
            <person name="Henrissat B."/>
            <person name="Reynolds N.K."/>
            <person name="Benny G.L."/>
            <person name="Smith M.E."/>
            <person name="James T.Y."/>
            <person name="Grigoriev I.V."/>
        </authorList>
    </citation>
    <scope>NUCLEOTIDE SEQUENCE [LARGE SCALE GENOMIC DNA]</scope>
    <source>
        <strain evidence="10">RSA 468</strain>
    </source>
</reference>
<dbReference type="GO" id="GO:0003688">
    <property type="term" value="F:DNA replication origin binding"/>
    <property type="evidence" value="ECO:0007669"/>
    <property type="project" value="TreeGrafter"/>
</dbReference>
<gene>
    <name evidence="9" type="ORF">BJ085DRAFT_19560</name>
</gene>
<dbReference type="PIRSF" id="PIRSF007858">
    <property type="entry name" value="ORC4"/>
    <property type="match status" value="1"/>
</dbReference>
<evidence type="ECO:0000313" key="10">
    <source>
        <dbReference type="Proteomes" id="UP000268162"/>
    </source>
</evidence>
<dbReference type="EMBL" id="ML002642">
    <property type="protein sequence ID" value="RKP36505.1"/>
    <property type="molecule type" value="Genomic_DNA"/>
</dbReference>
<evidence type="ECO:0000256" key="6">
    <source>
        <dbReference type="ARBA" id="ARBA00023242"/>
    </source>
</evidence>
<dbReference type="PANTHER" id="PTHR12087">
    <property type="entry name" value="ORIGIN RECOGNITION COMPLEX SUBUNIT 4"/>
    <property type="match status" value="1"/>
</dbReference>
<dbReference type="Pfam" id="PF13191">
    <property type="entry name" value="AAA_16"/>
    <property type="match status" value="1"/>
</dbReference>
<accession>A0A4P9ZSV7</accession>
<evidence type="ECO:0000259" key="8">
    <source>
        <dbReference type="SMART" id="SM00382"/>
    </source>
</evidence>
<dbReference type="InterPro" id="IPR041664">
    <property type="entry name" value="AAA_16"/>
</dbReference>
<organism evidence="9 10">
    <name type="scientific">Dimargaris cristalligena</name>
    <dbReference type="NCBI Taxonomy" id="215637"/>
    <lineage>
        <taxon>Eukaryota</taxon>
        <taxon>Fungi</taxon>
        <taxon>Fungi incertae sedis</taxon>
        <taxon>Zoopagomycota</taxon>
        <taxon>Kickxellomycotina</taxon>
        <taxon>Dimargaritomycetes</taxon>
        <taxon>Dimargaritales</taxon>
        <taxon>Dimargaritaceae</taxon>
        <taxon>Dimargaris</taxon>
    </lineage>
</organism>
<dbReference type="STRING" id="215637.A0A4P9ZSV7"/>
<dbReference type="Pfam" id="PF14629">
    <property type="entry name" value="ORC4_C"/>
    <property type="match status" value="1"/>
</dbReference>
<dbReference type="GO" id="GO:0005664">
    <property type="term" value="C:nuclear origin of replication recognition complex"/>
    <property type="evidence" value="ECO:0007669"/>
    <property type="project" value="TreeGrafter"/>
</dbReference>
<dbReference type="SMART" id="SM00382">
    <property type="entry name" value="AAA"/>
    <property type="match status" value="1"/>
</dbReference>
<dbReference type="InterPro" id="IPR027417">
    <property type="entry name" value="P-loop_NTPase"/>
</dbReference>
<proteinExistence type="inferred from homology"/>
<evidence type="ECO:0000256" key="3">
    <source>
        <dbReference type="ARBA" id="ARBA00019083"/>
    </source>
</evidence>
<evidence type="ECO:0000256" key="7">
    <source>
        <dbReference type="PIRNR" id="PIRNR007858"/>
    </source>
</evidence>
<evidence type="ECO:0000313" key="9">
    <source>
        <dbReference type="EMBL" id="RKP36505.1"/>
    </source>
</evidence>
<dbReference type="InterPro" id="IPR003593">
    <property type="entry name" value="AAA+_ATPase"/>
</dbReference>
<comment type="function">
    <text evidence="7">Component of the origin recognition complex (ORC) that binds origins of replication.</text>
</comment>
<feature type="domain" description="AAA+ ATPase" evidence="8">
    <location>
        <begin position="43"/>
        <end position="199"/>
    </location>
</feature>
<evidence type="ECO:0000256" key="5">
    <source>
        <dbReference type="ARBA" id="ARBA00023125"/>
    </source>
</evidence>
<keyword evidence="6 7" id="KW-0539">Nucleus</keyword>
<evidence type="ECO:0000256" key="4">
    <source>
        <dbReference type="ARBA" id="ARBA00022705"/>
    </source>
</evidence>
<dbReference type="Proteomes" id="UP000268162">
    <property type="component" value="Unassembled WGS sequence"/>
</dbReference>
<dbReference type="InterPro" id="IPR032705">
    <property type="entry name" value="ORC4_C"/>
</dbReference>
<dbReference type="PANTHER" id="PTHR12087:SF0">
    <property type="entry name" value="ORIGIN RECOGNITION COMPLEX SUBUNIT 4"/>
    <property type="match status" value="1"/>
</dbReference>
<dbReference type="Gene3D" id="3.40.50.300">
    <property type="entry name" value="P-loop containing nucleotide triphosphate hydrolases"/>
    <property type="match status" value="1"/>
</dbReference>
<comment type="similarity">
    <text evidence="2 7">Belongs to the ORC4 family.</text>
</comment>
<dbReference type="GO" id="GO:0006270">
    <property type="term" value="P:DNA replication initiation"/>
    <property type="evidence" value="ECO:0007669"/>
    <property type="project" value="TreeGrafter"/>
</dbReference>